<dbReference type="PANTHER" id="PTHR33710">
    <property type="entry name" value="BNAC02G09200D PROTEIN"/>
    <property type="match status" value="1"/>
</dbReference>
<reference evidence="1" key="1">
    <citation type="journal article" date="2023" name="Plant J.">
        <title>Genome sequences and population genomics provide insights into the demographic history, inbreeding, and mutation load of two 'living fossil' tree species of Dipteronia.</title>
        <authorList>
            <person name="Feng Y."/>
            <person name="Comes H.P."/>
            <person name="Chen J."/>
            <person name="Zhu S."/>
            <person name="Lu R."/>
            <person name="Zhang X."/>
            <person name="Li P."/>
            <person name="Qiu J."/>
            <person name="Olsen K.M."/>
            <person name="Qiu Y."/>
        </authorList>
    </citation>
    <scope>NUCLEOTIDE SEQUENCE</scope>
    <source>
        <strain evidence="1">KIB01</strain>
    </source>
</reference>
<dbReference type="Proteomes" id="UP001280121">
    <property type="component" value="Unassembled WGS sequence"/>
</dbReference>
<accession>A0AAD9WZN5</accession>
<dbReference type="SUPFAM" id="SSF56219">
    <property type="entry name" value="DNase I-like"/>
    <property type="match status" value="1"/>
</dbReference>
<dbReference type="EMBL" id="JANJYI010000005">
    <property type="protein sequence ID" value="KAK2649036.1"/>
    <property type="molecule type" value="Genomic_DNA"/>
</dbReference>
<proteinExistence type="predicted"/>
<dbReference type="AlphaFoldDB" id="A0AAD9WZN5"/>
<name>A0AAD9WZN5_9ROSI</name>
<keyword evidence="2" id="KW-1185">Reference proteome</keyword>
<protein>
    <recommendedName>
        <fullName evidence="3">Endonuclease/exonuclease/phosphatase</fullName>
    </recommendedName>
</protein>
<dbReference type="PANTHER" id="PTHR33710:SF77">
    <property type="entry name" value="DNASE I-LIKE SUPERFAMILY PROTEIN"/>
    <property type="match status" value="1"/>
</dbReference>
<evidence type="ECO:0000313" key="2">
    <source>
        <dbReference type="Proteomes" id="UP001280121"/>
    </source>
</evidence>
<organism evidence="1 2">
    <name type="scientific">Dipteronia dyeriana</name>
    <dbReference type="NCBI Taxonomy" id="168575"/>
    <lineage>
        <taxon>Eukaryota</taxon>
        <taxon>Viridiplantae</taxon>
        <taxon>Streptophyta</taxon>
        <taxon>Embryophyta</taxon>
        <taxon>Tracheophyta</taxon>
        <taxon>Spermatophyta</taxon>
        <taxon>Magnoliopsida</taxon>
        <taxon>eudicotyledons</taxon>
        <taxon>Gunneridae</taxon>
        <taxon>Pentapetalae</taxon>
        <taxon>rosids</taxon>
        <taxon>malvids</taxon>
        <taxon>Sapindales</taxon>
        <taxon>Sapindaceae</taxon>
        <taxon>Hippocastanoideae</taxon>
        <taxon>Acereae</taxon>
        <taxon>Dipteronia</taxon>
    </lineage>
</organism>
<dbReference type="InterPro" id="IPR036691">
    <property type="entry name" value="Endo/exonu/phosph_ase_sf"/>
</dbReference>
<evidence type="ECO:0000313" key="1">
    <source>
        <dbReference type="EMBL" id="KAK2649036.1"/>
    </source>
</evidence>
<evidence type="ECO:0008006" key="3">
    <source>
        <dbReference type="Google" id="ProtNLM"/>
    </source>
</evidence>
<gene>
    <name evidence="1" type="ORF">Ddye_016525</name>
</gene>
<comment type="caution">
    <text evidence="1">The sequence shown here is derived from an EMBL/GenBank/DDBJ whole genome shotgun (WGS) entry which is preliminary data.</text>
</comment>
<sequence length="244" mass="28118">MMCRLRAMDDLAWACGGDFNVLLSLSEKMKGSDKSIVSMRGFRKAVDDCDLIDLGFSGSKFTWNNREKDTKGRDSCFKFEPFWLKDEDISKVIEIVWAEKSPSQNSKDLKSKLNWCVAKFSGWSKEHFGSLRKSIEGQQKLIDSLYVRSHVSSVMEQIKVLERELEGLIECEEIYWRQRVRTDWLAAGYRNLNFSTKEPPREKRKISSLSCWMGTTLTRSLRKGYLGSFSRTSPFSSKAQSLSL</sequence>